<evidence type="ECO:0000313" key="2">
    <source>
        <dbReference type="Proteomes" id="UP000615760"/>
    </source>
</evidence>
<protein>
    <submittedName>
        <fullName evidence="1">Thioredoxin</fullName>
    </submittedName>
</protein>
<organism evidence="1 2">
    <name type="scientific">Flavobacterium suaedae</name>
    <dbReference type="NCBI Taxonomy" id="1767027"/>
    <lineage>
        <taxon>Bacteria</taxon>
        <taxon>Pseudomonadati</taxon>
        <taxon>Bacteroidota</taxon>
        <taxon>Flavobacteriia</taxon>
        <taxon>Flavobacteriales</taxon>
        <taxon>Flavobacteriaceae</taxon>
        <taxon>Flavobacterium</taxon>
    </lineage>
</organism>
<evidence type="ECO:0000313" key="1">
    <source>
        <dbReference type="EMBL" id="GGB69152.1"/>
    </source>
</evidence>
<comment type="caution">
    <text evidence="1">The sequence shown here is derived from an EMBL/GenBank/DDBJ whole genome shotgun (WGS) entry which is preliminary data.</text>
</comment>
<dbReference type="Pfam" id="PF14595">
    <property type="entry name" value="Thioredoxin_9"/>
    <property type="match status" value="1"/>
</dbReference>
<dbReference type="Proteomes" id="UP000615760">
    <property type="component" value="Unassembled WGS sequence"/>
</dbReference>
<reference evidence="2" key="1">
    <citation type="journal article" date="2019" name="Int. J. Syst. Evol. Microbiol.">
        <title>The Global Catalogue of Microorganisms (GCM) 10K type strain sequencing project: providing services to taxonomists for standard genome sequencing and annotation.</title>
        <authorList>
            <consortium name="The Broad Institute Genomics Platform"/>
            <consortium name="The Broad Institute Genome Sequencing Center for Infectious Disease"/>
            <person name="Wu L."/>
            <person name="Ma J."/>
        </authorList>
    </citation>
    <scope>NUCLEOTIDE SEQUENCE [LARGE SCALE GENOMIC DNA]</scope>
    <source>
        <strain evidence="2">CGMCC 1.15461</strain>
    </source>
</reference>
<dbReference type="Gene3D" id="3.40.30.10">
    <property type="entry name" value="Glutaredoxin"/>
    <property type="match status" value="1"/>
</dbReference>
<proteinExistence type="predicted"/>
<keyword evidence="2" id="KW-1185">Reference proteome</keyword>
<dbReference type="RefSeq" id="WP_188619807.1">
    <property type="nucleotide sequence ID" value="NZ_BMJE01000002.1"/>
</dbReference>
<dbReference type="SUPFAM" id="SSF52833">
    <property type="entry name" value="Thioredoxin-like"/>
    <property type="match status" value="1"/>
</dbReference>
<name>A0ABQ1JIE1_9FLAO</name>
<sequence length="203" mass="23115">METLIAESLEKSYSYSEYRNHISQLLLDGLSTGDTQSEDLTHYSSLNEVRMNRLDRTIKVTLEISERLKKINRSYILLVITEGWCGDAAQLVPIMDKMAAENDLLDLRLVLRDENDALMTQFLTNGSRSIPKLVLLDAETNAVLGSWGPRPKGAAQLIKDYKEKFGVINEEAKVELQKWYLHDKGMSTMEEITTMLEENAQTK</sequence>
<dbReference type="EMBL" id="BMJE01000002">
    <property type="protein sequence ID" value="GGB69152.1"/>
    <property type="molecule type" value="Genomic_DNA"/>
</dbReference>
<gene>
    <name evidence="1" type="ORF">GCM10007424_06390</name>
</gene>
<accession>A0ABQ1JIE1</accession>
<dbReference type="InterPro" id="IPR036249">
    <property type="entry name" value="Thioredoxin-like_sf"/>
</dbReference>